<keyword evidence="3" id="KW-1185">Reference proteome</keyword>
<dbReference type="AlphaFoldDB" id="A0A8T1WEW4"/>
<dbReference type="OrthoDB" id="71895at2759"/>
<evidence type="ECO:0000313" key="3">
    <source>
        <dbReference type="Proteomes" id="UP000694044"/>
    </source>
</evidence>
<evidence type="ECO:0000313" key="2">
    <source>
        <dbReference type="EMBL" id="KAG7391731.1"/>
    </source>
</evidence>
<comment type="caution">
    <text evidence="2">The sequence shown here is derived from an EMBL/GenBank/DDBJ whole genome shotgun (WGS) entry which is preliminary data.</text>
</comment>
<reference evidence="2" key="1">
    <citation type="submission" date="2021-02" db="EMBL/GenBank/DDBJ databases">
        <authorList>
            <person name="Palmer J.M."/>
        </authorList>
    </citation>
    <scope>NUCLEOTIDE SEQUENCE</scope>
    <source>
        <strain evidence="2">SCRP734</strain>
    </source>
</reference>
<gene>
    <name evidence="2" type="ORF">PHYPSEUDO_003806</name>
</gene>
<name>A0A8T1WEW4_9STRA</name>
<accession>A0A8T1WEW4</accession>
<sequence>MRRVTRQAVTAACHSCSSSFPCRRAVGGLVFNSSRDSYIDPRDEFVQSMDVEDCNAMAPIDEDELDAHHQVLGMATAIEQLTKDFARQQEELTAAYKRLQQYALREQNGDLFETKQHARVGRKGGGNCGCTHAAELEELKKLLEVKDLALVEALQQRNANRVELERAEVLIAELRSLHLDTTGGRVPPVAWKVNPPPVPGSAAASARSTRNAATAIQYSQLNVGIRTPMTPAATAALLGCPGAIDVPHDERFDVESTYKQRKETGDVFWRKQYKEAVRMRKTPSSLGQQSAVMTQHHSSPAQPSLKIFSSPDNRKKKTDQLRDETVPSTRYIGINSRQNNIIKEQHRMLAKERD</sequence>
<organism evidence="2 3">
    <name type="scientific">Phytophthora pseudosyringae</name>
    <dbReference type="NCBI Taxonomy" id="221518"/>
    <lineage>
        <taxon>Eukaryota</taxon>
        <taxon>Sar</taxon>
        <taxon>Stramenopiles</taxon>
        <taxon>Oomycota</taxon>
        <taxon>Peronosporomycetes</taxon>
        <taxon>Peronosporales</taxon>
        <taxon>Peronosporaceae</taxon>
        <taxon>Phytophthora</taxon>
    </lineage>
</organism>
<feature type="compositionally biased region" description="Polar residues" evidence="1">
    <location>
        <begin position="282"/>
        <end position="302"/>
    </location>
</feature>
<proteinExistence type="predicted"/>
<evidence type="ECO:0000256" key="1">
    <source>
        <dbReference type="SAM" id="MobiDB-lite"/>
    </source>
</evidence>
<dbReference type="EMBL" id="JAGDFM010000018">
    <property type="protein sequence ID" value="KAG7391731.1"/>
    <property type="molecule type" value="Genomic_DNA"/>
</dbReference>
<protein>
    <submittedName>
        <fullName evidence="2">Uncharacterized protein</fullName>
    </submittedName>
</protein>
<dbReference type="Proteomes" id="UP000694044">
    <property type="component" value="Unassembled WGS sequence"/>
</dbReference>
<feature type="region of interest" description="Disordered" evidence="1">
    <location>
        <begin position="279"/>
        <end position="329"/>
    </location>
</feature>